<evidence type="ECO:0000313" key="8">
    <source>
        <dbReference type="EMBL" id="KAK4210351.1"/>
    </source>
</evidence>
<dbReference type="EMBL" id="MU858177">
    <property type="protein sequence ID" value="KAK4210351.1"/>
    <property type="molecule type" value="Genomic_DNA"/>
</dbReference>
<reference evidence="8" key="1">
    <citation type="journal article" date="2023" name="Mol. Phylogenet. Evol.">
        <title>Genome-scale phylogeny and comparative genomics of the fungal order Sordariales.</title>
        <authorList>
            <person name="Hensen N."/>
            <person name="Bonometti L."/>
            <person name="Westerberg I."/>
            <person name="Brannstrom I.O."/>
            <person name="Guillou S."/>
            <person name="Cros-Aarteil S."/>
            <person name="Calhoun S."/>
            <person name="Haridas S."/>
            <person name="Kuo A."/>
            <person name="Mondo S."/>
            <person name="Pangilinan J."/>
            <person name="Riley R."/>
            <person name="LaButti K."/>
            <person name="Andreopoulos B."/>
            <person name="Lipzen A."/>
            <person name="Chen C."/>
            <person name="Yan M."/>
            <person name="Daum C."/>
            <person name="Ng V."/>
            <person name="Clum A."/>
            <person name="Steindorff A."/>
            <person name="Ohm R.A."/>
            <person name="Martin F."/>
            <person name="Silar P."/>
            <person name="Natvig D.O."/>
            <person name="Lalanne C."/>
            <person name="Gautier V."/>
            <person name="Ament-Velasquez S.L."/>
            <person name="Kruys A."/>
            <person name="Hutchinson M.I."/>
            <person name="Powell A.J."/>
            <person name="Barry K."/>
            <person name="Miller A.N."/>
            <person name="Grigoriev I.V."/>
            <person name="Debuchy R."/>
            <person name="Gladieux P."/>
            <person name="Hiltunen Thoren M."/>
            <person name="Johannesson H."/>
        </authorList>
    </citation>
    <scope>NUCLEOTIDE SEQUENCE</scope>
    <source>
        <strain evidence="8">PSN293</strain>
    </source>
</reference>
<dbReference type="SUPFAM" id="SSF103473">
    <property type="entry name" value="MFS general substrate transporter"/>
    <property type="match status" value="1"/>
</dbReference>
<evidence type="ECO:0000256" key="4">
    <source>
        <dbReference type="ARBA" id="ARBA00022989"/>
    </source>
</evidence>
<evidence type="ECO:0000256" key="5">
    <source>
        <dbReference type="ARBA" id="ARBA00023136"/>
    </source>
</evidence>
<evidence type="ECO:0000313" key="9">
    <source>
        <dbReference type="Proteomes" id="UP001301769"/>
    </source>
</evidence>
<evidence type="ECO:0000256" key="1">
    <source>
        <dbReference type="ARBA" id="ARBA00004141"/>
    </source>
</evidence>
<feature type="transmembrane region" description="Helical" evidence="7">
    <location>
        <begin position="399"/>
        <end position="420"/>
    </location>
</feature>
<comment type="similarity">
    <text evidence="2">Belongs to the major facilitator superfamily. Proton-dependent oligopeptide transporter (POT/PTR) (TC 2.A.17) family.</text>
</comment>
<keyword evidence="9" id="KW-1185">Reference proteome</keyword>
<dbReference type="Proteomes" id="UP001301769">
    <property type="component" value="Unassembled WGS sequence"/>
</dbReference>
<evidence type="ECO:0000256" key="6">
    <source>
        <dbReference type="SAM" id="MobiDB-lite"/>
    </source>
</evidence>
<feature type="transmembrane region" description="Helical" evidence="7">
    <location>
        <begin position="108"/>
        <end position="128"/>
    </location>
</feature>
<feature type="transmembrane region" description="Helical" evidence="7">
    <location>
        <begin position="311"/>
        <end position="330"/>
    </location>
</feature>
<name>A0AAN7B2I7_9PEZI</name>
<feature type="transmembrane region" description="Helical" evidence="7">
    <location>
        <begin position="342"/>
        <end position="365"/>
    </location>
</feature>
<proteinExistence type="inferred from homology"/>
<dbReference type="InterPro" id="IPR000109">
    <property type="entry name" value="POT_fam"/>
</dbReference>
<evidence type="ECO:0000256" key="7">
    <source>
        <dbReference type="SAM" id="Phobius"/>
    </source>
</evidence>
<comment type="caution">
    <text evidence="8">The sequence shown here is derived from an EMBL/GenBank/DDBJ whole genome shotgun (WGS) entry which is preliminary data.</text>
</comment>
<comment type="subcellular location">
    <subcellularLocation>
        <location evidence="1">Membrane</location>
        <topology evidence="1">Multi-pass membrane protein</topology>
    </subcellularLocation>
</comment>
<keyword evidence="4 7" id="KW-1133">Transmembrane helix</keyword>
<feature type="transmembrane region" description="Helical" evidence="7">
    <location>
        <begin position="221"/>
        <end position="246"/>
    </location>
</feature>
<keyword evidence="5 7" id="KW-0472">Membrane</keyword>
<feature type="transmembrane region" description="Helical" evidence="7">
    <location>
        <begin position="134"/>
        <end position="153"/>
    </location>
</feature>
<dbReference type="PANTHER" id="PTHR11654">
    <property type="entry name" value="OLIGOPEPTIDE TRANSPORTER-RELATED"/>
    <property type="match status" value="1"/>
</dbReference>
<feature type="transmembrane region" description="Helical" evidence="7">
    <location>
        <begin position="197"/>
        <end position="215"/>
    </location>
</feature>
<reference evidence="8" key="2">
    <citation type="submission" date="2023-05" db="EMBL/GenBank/DDBJ databases">
        <authorList>
            <consortium name="Lawrence Berkeley National Laboratory"/>
            <person name="Steindorff A."/>
            <person name="Hensen N."/>
            <person name="Bonometti L."/>
            <person name="Westerberg I."/>
            <person name="Brannstrom I.O."/>
            <person name="Guillou S."/>
            <person name="Cros-Aarteil S."/>
            <person name="Calhoun S."/>
            <person name="Haridas S."/>
            <person name="Kuo A."/>
            <person name="Mondo S."/>
            <person name="Pangilinan J."/>
            <person name="Riley R."/>
            <person name="Labutti K."/>
            <person name="Andreopoulos B."/>
            <person name="Lipzen A."/>
            <person name="Chen C."/>
            <person name="Yanf M."/>
            <person name="Daum C."/>
            <person name="Ng V."/>
            <person name="Clum A."/>
            <person name="Ohm R."/>
            <person name="Martin F."/>
            <person name="Silar P."/>
            <person name="Natvig D."/>
            <person name="Lalanne C."/>
            <person name="Gautier V."/>
            <person name="Ament-Velasquez S.L."/>
            <person name="Kruys A."/>
            <person name="Hutchinson M.I."/>
            <person name="Powell A.J."/>
            <person name="Barry K."/>
            <person name="Miller A.N."/>
            <person name="Grigoriev I.V."/>
            <person name="Debuchy R."/>
            <person name="Gladieux P."/>
            <person name="Thoren M.H."/>
            <person name="Johannesson H."/>
        </authorList>
    </citation>
    <scope>NUCLEOTIDE SEQUENCE</scope>
    <source>
        <strain evidence="8">PSN293</strain>
    </source>
</reference>
<feature type="transmembrane region" description="Helical" evidence="7">
    <location>
        <begin position="458"/>
        <end position="479"/>
    </location>
</feature>
<protein>
    <submittedName>
        <fullName evidence="8">Oligopeptide transporter</fullName>
    </submittedName>
</protein>
<dbReference type="Gene3D" id="1.20.1250.20">
    <property type="entry name" value="MFS general substrate transporter like domains"/>
    <property type="match status" value="2"/>
</dbReference>
<dbReference type="GO" id="GO:0016020">
    <property type="term" value="C:membrane"/>
    <property type="evidence" value="ECO:0007669"/>
    <property type="project" value="UniProtKB-SubCell"/>
</dbReference>
<accession>A0AAN7B2I7</accession>
<keyword evidence="3 7" id="KW-0812">Transmembrane</keyword>
<dbReference type="InterPro" id="IPR036259">
    <property type="entry name" value="MFS_trans_sf"/>
</dbReference>
<organism evidence="8 9">
    <name type="scientific">Rhypophila decipiens</name>
    <dbReference type="NCBI Taxonomy" id="261697"/>
    <lineage>
        <taxon>Eukaryota</taxon>
        <taxon>Fungi</taxon>
        <taxon>Dikarya</taxon>
        <taxon>Ascomycota</taxon>
        <taxon>Pezizomycotina</taxon>
        <taxon>Sordariomycetes</taxon>
        <taxon>Sordariomycetidae</taxon>
        <taxon>Sordariales</taxon>
        <taxon>Naviculisporaceae</taxon>
        <taxon>Rhypophila</taxon>
    </lineage>
</organism>
<evidence type="ECO:0000256" key="3">
    <source>
        <dbReference type="ARBA" id="ARBA00022692"/>
    </source>
</evidence>
<evidence type="ECO:0000256" key="2">
    <source>
        <dbReference type="ARBA" id="ARBA00005982"/>
    </source>
</evidence>
<dbReference type="GO" id="GO:0022857">
    <property type="term" value="F:transmembrane transporter activity"/>
    <property type="evidence" value="ECO:0007669"/>
    <property type="project" value="InterPro"/>
</dbReference>
<feature type="compositionally biased region" description="Polar residues" evidence="6">
    <location>
        <begin position="1"/>
        <end position="10"/>
    </location>
</feature>
<gene>
    <name evidence="8" type="ORF">QBC37DRAFT_442805</name>
</gene>
<feature type="region of interest" description="Disordered" evidence="6">
    <location>
        <begin position="1"/>
        <end position="23"/>
    </location>
</feature>
<sequence>MITYSTSPGPISTKGAAGEMPSEGDDTGVEYIDNLLHVVDDIPIAVWLAALVGAAERFAWYGNTGPLRELALSFMFPKMGHPLQQSPDSAIAGVLGLSQAAASNINSAFLAVSYFTPIPAALLADSWLGRYNGLVIFYIITLVGALILFVAALPRLVHTGAPLGDQYAKRTATVKLLKSGNLAVTDRNLTIRYIYNAFNWLVNVGGLAALGTTFLERYASFWAAYLGPLIVMFFGLIPLTVTVYAVKGGFNMDAAKPGPQLEKHNRNVPWNDFIPFIIYWLCLNQTFYNLISQAGTMIGSGVPNDSIKSLNPMSVLIFTPLVESIIYPFLTRHKITIGPITTITIGFGILSVSQILAAVVQHIIYTSPPCYNFPLSSSCPGSDKGKIPNQVSMFLQVPVYVTGGISEIFAVTTALEFAYNQSPASMRSVIQSYWLSTAGIGSLLILAFTPLAKDPYFVIMHASLAGLMVVTTVAFRILFRSSNVPMDILGV</sequence>
<dbReference type="Pfam" id="PF00854">
    <property type="entry name" value="PTR2"/>
    <property type="match status" value="1"/>
</dbReference>
<feature type="transmembrane region" description="Helical" evidence="7">
    <location>
        <begin position="432"/>
        <end position="452"/>
    </location>
</feature>
<dbReference type="AlphaFoldDB" id="A0AAN7B2I7"/>
<feature type="transmembrane region" description="Helical" evidence="7">
    <location>
        <begin position="273"/>
        <end position="291"/>
    </location>
</feature>